<accession>A0AAV5SGC6</accession>
<evidence type="ECO:0000313" key="1">
    <source>
        <dbReference type="EMBL" id="GMS79200.1"/>
    </source>
</evidence>
<protein>
    <submittedName>
        <fullName evidence="1">Uncharacterized protein</fullName>
    </submittedName>
</protein>
<keyword evidence="2" id="KW-1185">Reference proteome</keyword>
<dbReference type="EMBL" id="BTSX01000001">
    <property type="protein sequence ID" value="GMS79200.1"/>
    <property type="molecule type" value="Genomic_DNA"/>
</dbReference>
<evidence type="ECO:0000313" key="2">
    <source>
        <dbReference type="Proteomes" id="UP001432027"/>
    </source>
</evidence>
<gene>
    <name evidence="1" type="ORF">PENTCL1PPCAC_1375</name>
</gene>
<dbReference type="Proteomes" id="UP001432027">
    <property type="component" value="Unassembled WGS sequence"/>
</dbReference>
<sequence>QRSYEHIVELKEAQRKRKNAHWQSRADAAGVGNLYEKIKLLQTDLSINEHHAERRTKQLRFEMNMGSSSEEHYYSRARRNLFRPRRNL</sequence>
<feature type="non-terminal residue" evidence="1">
    <location>
        <position position="1"/>
    </location>
</feature>
<organism evidence="1 2">
    <name type="scientific">Pristionchus entomophagus</name>
    <dbReference type="NCBI Taxonomy" id="358040"/>
    <lineage>
        <taxon>Eukaryota</taxon>
        <taxon>Metazoa</taxon>
        <taxon>Ecdysozoa</taxon>
        <taxon>Nematoda</taxon>
        <taxon>Chromadorea</taxon>
        <taxon>Rhabditida</taxon>
        <taxon>Rhabditina</taxon>
        <taxon>Diplogasteromorpha</taxon>
        <taxon>Diplogasteroidea</taxon>
        <taxon>Neodiplogasteridae</taxon>
        <taxon>Pristionchus</taxon>
    </lineage>
</organism>
<comment type="caution">
    <text evidence="1">The sequence shown here is derived from an EMBL/GenBank/DDBJ whole genome shotgun (WGS) entry which is preliminary data.</text>
</comment>
<name>A0AAV5SGC6_9BILA</name>
<dbReference type="AlphaFoldDB" id="A0AAV5SGC6"/>
<proteinExistence type="predicted"/>
<reference evidence="1" key="1">
    <citation type="submission" date="2023-10" db="EMBL/GenBank/DDBJ databases">
        <title>Genome assembly of Pristionchus species.</title>
        <authorList>
            <person name="Yoshida K."/>
            <person name="Sommer R.J."/>
        </authorList>
    </citation>
    <scope>NUCLEOTIDE SEQUENCE</scope>
    <source>
        <strain evidence="1">RS0144</strain>
    </source>
</reference>